<evidence type="ECO:0000256" key="1">
    <source>
        <dbReference type="ARBA" id="ARBA00022553"/>
    </source>
</evidence>
<dbReference type="GO" id="GO:0005085">
    <property type="term" value="F:guanyl-nucleotide exchange factor activity"/>
    <property type="evidence" value="ECO:0007669"/>
    <property type="project" value="UniProtKB-KW"/>
</dbReference>
<dbReference type="InterPro" id="IPR041675">
    <property type="entry name" value="PH_5"/>
</dbReference>
<dbReference type="Pfam" id="PF23582">
    <property type="entry name" value="WHD_RGF3"/>
    <property type="match status" value="1"/>
</dbReference>
<feature type="domain" description="CNH" evidence="5">
    <location>
        <begin position="1353"/>
        <end position="1655"/>
    </location>
</feature>
<evidence type="ECO:0008006" key="8">
    <source>
        <dbReference type="Google" id="ProtNLM"/>
    </source>
</evidence>
<feature type="compositionally biased region" description="Pro residues" evidence="3">
    <location>
        <begin position="618"/>
        <end position="632"/>
    </location>
</feature>
<feature type="domain" description="DH" evidence="4">
    <location>
        <begin position="885"/>
        <end position="1077"/>
    </location>
</feature>
<dbReference type="InterPro" id="IPR001180">
    <property type="entry name" value="CNH_dom"/>
</dbReference>
<protein>
    <recommendedName>
        <fullName evidence="8">Rho guanyl nucleotide exchange factor</fullName>
    </recommendedName>
</protein>
<dbReference type="CDD" id="cd00160">
    <property type="entry name" value="RhoGEF"/>
    <property type="match status" value="1"/>
</dbReference>
<feature type="compositionally biased region" description="Polar residues" evidence="3">
    <location>
        <begin position="451"/>
        <end position="467"/>
    </location>
</feature>
<evidence type="ECO:0000313" key="6">
    <source>
        <dbReference type="EMBL" id="KAL1590770.1"/>
    </source>
</evidence>
<keyword evidence="1" id="KW-0597">Phosphoprotein</keyword>
<feature type="compositionally biased region" description="Polar residues" evidence="3">
    <location>
        <begin position="159"/>
        <end position="177"/>
    </location>
</feature>
<dbReference type="RefSeq" id="XP_069233875.1">
    <property type="nucleotide sequence ID" value="XM_069369582.1"/>
</dbReference>
<feature type="compositionally biased region" description="Polar residues" evidence="3">
    <location>
        <begin position="1211"/>
        <end position="1229"/>
    </location>
</feature>
<keyword evidence="7" id="KW-1185">Reference proteome</keyword>
<reference evidence="6 7" key="1">
    <citation type="journal article" date="2020" name="Microbiol. Resour. Announc.">
        <title>Draft Genome Sequence of a Cladosporium Species Isolated from the Mesophotic Ascidian Didemnum maculosum.</title>
        <authorList>
            <person name="Gioti A."/>
            <person name="Siaperas R."/>
            <person name="Nikolaivits E."/>
            <person name="Le Goff G."/>
            <person name="Ouazzani J."/>
            <person name="Kotoulas G."/>
            <person name="Topakas E."/>
        </authorList>
    </citation>
    <scope>NUCLEOTIDE SEQUENCE [LARGE SCALE GENOMIC DNA]</scope>
    <source>
        <strain evidence="6 7">TM138-S3</strain>
    </source>
</reference>
<feature type="region of interest" description="Disordered" evidence="3">
    <location>
        <begin position="1207"/>
        <end position="1229"/>
    </location>
</feature>
<dbReference type="Pfam" id="PF15405">
    <property type="entry name" value="PH_5"/>
    <property type="match status" value="1"/>
</dbReference>
<accession>A0AB34L6S5</accession>
<evidence type="ECO:0000256" key="3">
    <source>
        <dbReference type="SAM" id="MobiDB-lite"/>
    </source>
</evidence>
<feature type="compositionally biased region" description="Low complexity" evidence="3">
    <location>
        <begin position="47"/>
        <end position="73"/>
    </location>
</feature>
<organism evidence="6 7">
    <name type="scientific">Cladosporium halotolerans</name>
    <dbReference type="NCBI Taxonomy" id="1052096"/>
    <lineage>
        <taxon>Eukaryota</taxon>
        <taxon>Fungi</taxon>
        <taxon>Dikarya</taxon>
        <taxon>Ascomycota</taxon>
        <taxon>Pezizomycotina</taxon>
        <taxon>Dothideomycetes</taxon>
        <taxon>Dothideomycetidae</taxon>
        <taxon>Cladosporiales</taxon>
        <taxon>Cladosporiaceae</taxon>
        <taxon>Cladosporium</taxon>
    </lineage>
</organism>
<evidence type="ECO:0000313" key="7">
    <source>
        <dbReference type="Proteomes" id="UP000803884"/>
    </source>
</evidence>
<gene>
    <name evidence="6" type="ORF">WHR41_00976</name>
</gene>
<sequence>MSYYQGGNYQPPPSSRYQDTYAQYPQGQNGGYTNQQAPLPPPPPPQQQQYPGQPTYGQQQYGGPVQQSQGGYQSANVTSPRSTSFASSYQSQYQSPQTYNPRNYAQSPQQPQGQIPQYNPQNYASVTPAPYPSQYNPAAYPEPAASATSGPMGDPYAYSPSNHSSAGFPSPQQGSFRQSPQQPQYTSPHQQYSPQPPQNQFAQQTSPPPPQHSYPYQSMASSAQPSYIEMPYPSDDWQQQVRRQGSSAGQETNISPALPGLTDGQYAAAPPYQPDNHQPPSPLYGTTSHDSSPSPPSSTAGPTPPAHGVSSRSNTLGRHPSQRPLPGLPEPQDESDYFQHGRQMSREEAESLNQDELFDQVEDAILNAGRPGRSPSIALTSPPYESHRTRQSFGHVSPRDIGMVNGHLSPVPSQPAQNDPYSDDSDPEAAAGLEAMRLAEEREAADDFRRQSGNSTQTPFTGYNSQRVPRRDSQRSPGSRQNGNRLSDGDDYSGVDVSMFEGGLDVHMPYGGDPSQLAAGGELNGDMNSQHSSMRRSQRSQNSSYDYNMDNIHPFPPFRDARVDAGGTGGNYEPPADGRRQSYDEGDEYTLMEGQMPERFPDEPPDVFFNSASATYRPLPPPPPGEGTPPTPQNDLKDEYPYAPNGYDMNAQGQWVPRSASLISYSKTPPVTQPLRSKTDAEERRLRQTARMSNYSTYETAPASASAAAIDLPSLPTRRFVPSKLGTPDFKKCEEPWAMSAILSWLMIVAKPEQTTELKESAIKEALVNLFTSKVPTMNIADAEGLSDRVAEDMHKAGALQQTEEWVRLTHVPMSGVVIQLTSSGCYSPTIHNHDVPGRCYSHHCQRTLKKVNLHTQPVRAHETWAEFYKLKKENIEGRDNKEIERQNVLHEIVQTEDNYMEQLNLLRIIYRDPLAKVEPSIISPKRKDKFLKDVFGKLEAVRKANEDHLLPQLKYRQHEQGPWVVGFSDIFRQWIRKAKVAYIEYASSFPGASFMVRTEMERNIQFAGFLDKARNDPRGKRLGWDTYLKSPITRLQRYTLLLHTVLKNMKTESEEKTNLQIAYDEVKAVTLDCDAHVAEHQRKVDLADLNNKLVLRPGMQTAVELNLTHLGRELVHRGDLQRMGGNRFTWLDSHTLLFDHYLVIAKIVAHRHELGGRIEKYDVSRLPIPMDLLVLESTVDPPVQKSSYVNRITTVSAVSGRSVAADQSALGRTQSNSPAPGLANTNTGLSSNSLHTVTSIDTGGKDSEKILYPIRIKHLGRENYTLFAHTEQARRDWCTKIIEAKTKHAKALYAQHAEPFRLRVMADSAFVYDAFAGTAGKTLVIKGTPIDRAIEEVEQRFKDTGRPGPICRARVNCATSFSMPYPGKQMVAVGTDFGVFVSEADNPRGWTKTISMTKVTQIAVLEEFNLFLLISDKSLIAYHLDVMTAGPASNIDSARKAPQKLSGSRDVGFFVAGRMKDRTLVFYKKRDNLSSTFKVLEPIYQKSSERKRAGFFKRGSTEFFREFDDFYIPTECTGINLFTSSLAVSTSRGFEVLSLERKVPQSVPEVQGESVQNIVRHIKDQRALCMLRLSEAEFLLCYAQCAVYVNKHGEISRSVIMEFVGTAHAAALSGAYLVLFDPDFIEIRNAQNGRLKQIIAGREVKCLDDGGEYNAGLNRPPGPTGNGSAYGSSAAGGRSVKAVMQHPENERTQIVVELLLNEEMKEG</sequence>
<dbReference type="PANTHER" id="PTHR46572">
    <property type="entry name" value="RHO1 GDP-GTP EXCHANGE PROTEIN 1-RELATED"/>
    <property type="match status" value="1"/>
</dbReference>
<dbReference type="InterPro" id="IPR000219">
    <property type="entry name" value="DH_dom"/>
</dbReference>
<dbReference type="InterPro" id="IPR052233">
    <property type="entry name" value="Rho-type_GEFs"/>
</dbReference>
<evidence type="ECO:0000259" key="4">
    <source>
        <dbReference type="PROSITE" id="PS50010"/>
    </source>
</evidence>
<feature type="region of interest" description="Disordered" evidence="3">
    <location>
        <begin position="1"/>
        <end position="585"/>
    </location>
</feature>
<evidence type="ECO:0000259" key="5">
    <source>
        <dbReference type="PROSITE" id="PS50219"/>
    </source>
</evidence>
<dbReference type="InterPro" id="IPR001849">
    <property type="entry name" value="PH_domain"/>
</dbReference>
<dbReference type="Gene3D" id="1.20.900.10">
    <property type="entry name" value="Dbl homology (DH) domain"/>
    <property type="match status" value="1"/>
</dbReference>
<dbReference type="SMART" id="SM00036">
    <property type="entry name" value="CNH"/>
    <property type="match status" value="1"/>
</dbReference>
<evidence type="ECO:0000256" key="2">
    <source>
        <dbReference type="ARBA" id="ARBA00022658"/>
    </source>
</evidence>
<comment type="caution">
    <text evidence="6">The sequence shown here is derived from an EMBL/GenBank/DDBJ whole genome shotgun (WGS) entry which is preliminary data.</text>
</comment>
<dbReference type="Proteomes" id="UP000803884">
    <property type="component" value="Unassembled WGS sequence"/>
</dbReference>
<dbReference type="SUPFAM" id="SSF50729">
    <property type="entry name" value="PH domain-like"/>
    <property type="match status" value="1"/>
</dbReference>
<dbReference type="PROSITE" id="PS50219">
    <property type="entry name" value="CNH"/>
    <property type="match status" value="1"/>
</dbReference>
<dbReference type="Gene3D" id="2.30.29.30">
    <property type="entry name" value="Pleckstrin-homology domain (PH domain)/Phosphotyrosine-binding domain (PTB)"/>
    <property type="match status" value="1"/>
</dbReference>
<dbReference type="SMART" id="SM00233">
    <property type="entry name" value="PH"/>
    <property type="match status" value="1"/>
</dbReference>
<feature type="region of interest" description="Disordered" evidence="3">
    <location>
        <begin position="612"/>
        <end position="643"/>
    </location>
</feature>
<proteinExistence type="predicted"/>
<dbReference type="SUPFAM" id="SSF48065">
    <property type="entry name" value="DBL homology domain (DH-domain)"/>
    <property type="match status" value="1"/>
</dbReference>
<dbReference type="InterPro" id="IPR057283">
    <property type="entry name" value="RGF3_WH"/>
</dbReference>
<dbReference type="InterPro" id="IPR035899">
    <property type="entry name" value="DBL_dom_sf"/>
</dbReference>
<dbReference type="Pfam" id="PF00621">
    <property type="entry name" value="RhoGEF"/>
    <property type="match status" value="1"/>
</dbReference>
<dbReference type="GeneID" id="96002420"/>
<dbReference type="PROSITE" id="PS50010">
    <property type="entry name" value="DH_2"/>
    <property type="match status" value="1"/>
</dbReference>
<dbReference type="InterPro" id="IPR011993">
    <property type="entry name" value="PH-like_dom_sf"/>
</dbReference>
<feature type="compositionally biased region" description="Low complexity" evidence="3">
    <location>
        <begin position="178"/>
        <end position="205"/>
    </location>
</feature>
<feature type="compositionally biased region" description="Pro residues" evidence="3">
    <location>
        <begin position="271"/>
        <end position="282"/>
    </location>
</feature>
<dbReference type="PANTHER" id="PTHR46572:SF1">
    <property type="entry name" value="RHO1 GUANINE NUCLEOTIDE EXCHANGE FACTOR TUS1"/>
    <property type="match status" value="1"/>
</dbReference>
<feature type="compositionally biased region" description="Polar residues" evidence="3">
    <location>
        <begin position="15"/>
        <end position="34"/>
    </location>
</feature>
<keyword evidence="2" id="KW-0344">Guanine-nucleotide releasing factor</keyword>
<feature type="compositionally biased region" description="Polar residues" evidence="3">
    <location>
        <begin position="236"/>
        <end position="255"/>
    </location>
</feature>
<feature type="compositionally biased region" description="Low complexity" evidence="3">
    <location>
        <begin position="285"/>
        <end position="301"/>
    </location>
</feature>
<name>A0AB34L6S5_9PEZI</name>
<dbReference type="EMBL" id="JAAQHG020000002">
    <property type="protein sequence ID" value="KAL1590770.1"/>
    <property type="molecule type" value="Genomic_DNA"/>
</dbReference>
<dbReference type="Pfam" id="PF00780">
    <property type="entry name" value="CNH"/>
    <property type="match status" value="1"/>
</dbReference>
<feature type="compositionally biased region" description="Low complexity" evidence="3">
    <location>
        <begin position="82"/>
        <end position="123"/>
    </location>
</feature>
<dbReference type="SMART" id="SM00325">
    <property type="entry name" value="RhoGEF"/>
    <property type="match status" value="1"/>
</dbReference>
<feature type="compositionally biased region" description="Polar residues" evidence="3">
    <location>
        <begin position="475"/>
        <end position="485"/>
    </location>
</feature>
<feature type="compositionally biased region" description="Basic and acidic residues" evidence="3">
    <location>
        <begin position="437"/>
        <end position="450"/>
    </location>
</feature>